<dbReference type="SUPFAM" id="SSF103088">
    <property type="entry name" value="OmpA-like"/>
    <property type="match status" value="1"/>
</dbReference>
<feature type="domain" description="OmpA-like" evidence="11">
    <location>
        <begin position="126"/>
        <end position="241"/>
    </location>
</feature>
<dbReference type="PRINTS" id="PR01021">
    <property type="entry name" value="OMPADOMAIN"/>
</dbReference>
<evidence type="ECO:0000256" key="10">
    <source>
        <dbReference type="SAM" id="SignalP"/>
    </source>
</evidence>
<evidence type="ECO:0000256" key="5">
    <source>
        <dbReference type="ARBA" id="ARBA00023237"/>
    </source>
</evidence>
<evidence type="ECO:0000256" key="7">
    <source>
        <dbReference type="ARBA" id="ARBA00023306"/>
    </source>
</evidence>
<evidence type="ECO:0000256" key="4">
    <source>
        <dbReference type="ARBA" id="ARBA00023139"/>
    </source>
</evidence>
<keyword evidence="5 8" id="KW-0998">Cell outer membrane</keyword>
<dbReference type="EMBL" id="CP000360">
    <property type="protein sequence ID" value="ABF39596.1"/>
    <property type="molecule type" value="Genomic_DNA"/>
</dbReference>
<feature type="compositionally biased region" description="Low complexity" evidence="9">
    <location>
        <begin position="39"/>
        <end position="51"/>
    </location>
</feature>
<dbReference type="PROSITE" id="PS51123">
    <property type="entry name" value="OMPA_2"/>
    <property type="match status" value="1"/>
</dbReference>
<dbReference type="Gene3D" id="3.30.1330.60">
    <property type="entry name" value="OmpA-like domain"/>
    <property type="match status" value="1"/>
</dbReference>
<feature type="region of interest" description="Disordered" evidence="9">
    <location>
        <begin position="20"/>
        <end position="51"/>
    </location>
</feature>
<keyword evidence="4 8" id="KW-0564">Palmitate</keyword>
<evidence type="ECO:0000313" key="13">
    <source>
        <dbReference type="Proteomes" id="UP000002432"/>
    </source>
</evidence>
<evidence type="ECO:0000256" key="9">
    <source>
        <dbReference type="SAM" id="MobiDB-lite"/>
    </source>
</evidence>
<dbReference type="Proteomes" id="UP000002432">
    <property type="component" value="Chromosome"/>
</dbReference>
<sequence length="241" mass="25700">MKWAMMVVVLAMMIVGSACSNKKPTPPPAAPPPPPAPAPTATITANPNTVNAGQPTTLTWQTTNATDVTIDVLGSVDPNGSKQVTPVESTTYHLVAKGSGGTQDATARVTVSGGGASQPDEISLSDQQAFAKYVKDIYYDYDAYTVRAADQAVLQANANFFKQHPNIHFTIEGHCDERGSTEYNLALGDNRASAAKNAIVQAGIPASSVRTISYGKEKPFCTESNEQCWQQNRRAHFVISK</sequence>
<dbReference type="PANTHER" id="PTHR30329:SF21">
    <property type="entry name" value="LIPOPROTEIN YIAD-RELATED"/>
    <property type="match status" value="1"/>
</dbReference>
<dbReference type="HAMAP" id="MF_02204">
    <property type="entry name" value="Pal"/>
    <property type="match status" value="1"/>
</dbReference>
<accession>Q1IU54</accession>
<evidence type="ECO:0000256" key="1">
    <source>
        <dbReference type="ARBA" id="ARBA00022618"/>
    </source>
</evidence>
<proteinExistence type="inferred from homology"/>
<dbReference type="HOGENOM" id="CLU_016890_9_0_0"/>
<dbReference type="InterPro" id="IPR006664">
    <property type="entry name" value="OMP_bac"/>
</dbReference>
<evidence type="ECO:0000256" key="2">
    <source>
        <dbReference type="ARBA" id="ARBA00022729"/>
    </source>
</evidence>
<dbReference type="InterPro" id="IPR050330">
    <property type="entry name" value="Bact_OuterMem_StrucFunc"/>
</dbReference>
<dbReference type="NCBIfam" id="TIGR02802">
    <property type="entry name" value="Pal_lipo"/>
    <property type="match status" value="1"/>
</dbReference>
<comment type="similarity">
    <text evidence="8">Belongs to the Pal lipoprotein family.</text>
</comment>
<dbReference type="AlphaFoldDB" id="Q1IU54"/>
<evidence type="ECO:0000256" key="8">
    <source>
        <dbReference type="HAMAP-Rule" id="MF_02204"/>
    </source>
</evidence>
<dbReference type="PANTHER" id="PTHR30329">
    <property type="entry name" value="STATOR ELEMENT OF FLAGELLAR MOTOR COMPLEX"/>
    <property type="match status" value="1"/>
</dbReference>
<feature type="signal peptide" evidence="10">
    <location>
        <begin position="1"/>
        <end position="20"/>
    </location>
</feature>
<keyword evidence="3 8" id="KW-0472">Membrane</keyword>
<dbReference type="GO" id="GO:0009279">
    <property type="term" value="C:cell outer membrane"/>
    <property type="evidence" value="ECO:0007669"/>
    <property type="project" value="UniProtKB-SubCell"/>
</dbReference>
<evidence type="ECO:0000256" key="3">
    <source>
        <dbReference type="ARBA" id="ARBA00023136"/>
    </source>
</evidence>
<dbReference type="GO" id="GO:0051301">
    <property type="term" value="P:cell division"/>
    <property type="evidence" value="ECO:0007669"/>
    <property type="project" value="UniProtKB-KW"/>
</dbReference>
<organism evidence="12 13">
    <name type="scientific">Koribacter versatilis (strain Ellin345)</name>
    <dbReference type="NCBI Taxonomy" id="204669"/>
    <lineage>
        <taxon>Bacteria</taxon>
        <taxon>Pseudomonadati</taxon>
        <taxon>Acidobacteriota</taxon>
        <taxon>Terriglobia</taxon>
        <taxon>Terriglobales</taxon>
        <taxon>Candidatus Korobacteraceae</taxon>
        <taxon>Candidatus Korobacter</taxon>
    </lineage>
</organism>
<dbReference type="CDD" id="cd07185">
    <property type="entry name" value="OmpA_C-like"/>
    <property type="match status" value="1"/>
</dbReference>
<dbReference type="KEGG" id="aba:Acid345_0591"/>
<feature type="compositionally biased region" description="Pro residues" evidence="9">
    <location>
        <begin position="24"/>
        <end position="38"/>
    </location>
</feature>
<comment type="subcellular location">
    <subcellularLocation>
        <location evidence="8">Cell outer membrane</location>
        <topology evidence="8">Lipid-anchor</topology>
    </subcellularLocation>
</comment>
<reference evidence="12 13" key="1">
    <citation type="journal article" date="2009" name="Appl. Environ. Microbiol.">
        <title>Three genomes from the phylum Acidobacteria provide insight into the lifestyles of these microorganisms in soils.</title>
        <authorList>
            <person name="Ward N.L."/>
            <person name="Challacombe J.F."/>
            <person name="Janssen P.H."/>
            <person name="Henrissat B."/>
            <person name="Coutinho P.M."/>
            <person name="Wu M."/>
            <person name="Xie G."/>
            <person name="Haft D.H."/>
            <person name="Sait M."/>
            <person name="Badger J."/>
            <person name="Barabote R.D."/>
            <person name="Bradley B."/>
            <person name="Brettin T.S."/>
            <person name="Brinkac L.M."/>
            <person name="Bruce D."/>
            <person name="Creasy T."/>
            <person name="Daugherty S.C."/>
            <person name="Davidsen T.M."/>
            <person name="DeBoy R.T."/>
            <person name="Detter J.C."/>
            <person name="Dodson R.J."/>
            <person name="Durkin A.S."/>
            <person name="Ganapathy A."/>
            <person name="Gwinn-Giglio M."/>
            <person name="Han C.S."/>
            <person name="Khouri H."/>
            <person name="Kiss H."/>
            <person name="Kothari S.P."/>
            <person name="Madupu R."/>
            <person name="Nelson K.E."/>
            <person name="Nelson W.C."/>
            <person name="Paulsen I."/>
            <person name="Penn K."/>
            <person name="Ren Q."/>
            <person name="Rosovitz M.J."/>
            <person name="Selengut J.D."/>
            <person name="Shrivastava S."/>
            <person name="Sullivan S.A."/>
            <person name="Tapia R."/>
            <person name="Thompson L.S."/>
            <person name="Watkins K.L."/>
            <person name="Yang Q."/>
            <person name="Yu C."/>
            <person name="Zafar N."/>
            <person name="Zhou L."/>
            <person name="Kuske C.R."/>
        </authorList>
    </citation>
    <scope>NUCLEOTIDE SEQUENCE [LARGE SCALE GENOMIC DNA]</scope>
    <source>
        <strain evidence="12 13">Ellin345</strain>
    </source>
</reference>
<keyword evidence="2 8" id="KW-0732">Signal</keyword>
<name>Q1IU54_KORVE</name>
<protein>
    <recommendedName>
        <fullName evidence="8">Peptidoglycan-associated lipoprotein</fullName>
        <shortName evidence="8">PAL</shortName>
    </recommendedName>
</protein>
<keyword evidence="13" id="KW-1185">Reference proteome</keyword>
<dbReference type="OrthoDB" id="9809164at2"/>
<evidence type="ECO:0000313" key="12">
    <source>
        <dbReference type="EMBL" id="ABF39596.1"/>
    </source>
</evidence>
<gene>
    <name evidence="8" type="primary">pal</name>
    <name evidence="12" type="ordered locus">Acid345_0591</name>
</gene>
<keyword evidence="1" id="KW-0132">Cell division</keyword>
<keyword evidence="7" id="KW-0131">Cell cycle</keyword>
<dbReference type="Pfam" id="PF00691">
    <property type="entry name" value="OmpA"/>
    <property type="match status" value="1"/>
</dbReference>
<dbReference type="EnsemblBacteria" id="ABF39596">
    <property type="protein sequence ID" value="ABF39596"/>
    <property type="gene ID" value="Acid345_0591"/>
</dbReference>
<evidence type="ECO:0000259" key="11">
    <source>
        <dbReference type="PROSITE" id="PS51123"/>
    </source>
</evidence>
<dbReference type="InterPro" id="IPR006665">
    <property type="entry name" value="OmpA-like"/>
</dbReference>
<evidence type="ECO:0000256" key="6">
    <source>
        <dbReference type="ARBA" id="ARBA00023288"/>
    </source>
</evidence>
<dbReference type="PROSITE" id="PS51257">
    <property type="entry name" value="PROKAR_LIPOPROTEIN"/>
    <property type="match status" value="1"/>
</dbReference>
<feature type="chain" id="PRO_5004191787" description="Peptidoglycan-associated lipoprotein" evidence="10">
    <location>
        <begin position="21"/>
        <end position="241"/>
    </location>
</feature>
<dbReference type="STRING" id="204669.Acid345_0591"/>
<keyword evidence="6 8" id="KW-0449">Lipoprotein</keyword>
<dbReference type="InterPro" id="IPR014169">
    <property type="entry name" value="Pal_lipo_C"/>
</dbReference>
<dbReference type="eggNOG" id="COG2885">
    <property type="taxonomic scope" value="Bacteria"/>
</dbReference>
<dbReference type="InterPro" id="IPR039001">
    <property type="entry name" value="Pal"/>
</dbReference>
<dbReference type="InterPro" id="IPR036737">
    <property type="entry name" value="OmpA-like_sf"/>
</dbReference>